<dbReference type="InterPro" id="IPR044857">
    <property type="entry name" value="T7SS_EccB_R1"/>
</dbReference>
<evidence type="ECO:0000313" key="11">
    <source>
        <dbReference type="EMBL" id="MBU3066824.1"/>
    </source>
</evidence>
<evidence type="ECO:0000256" key="1">
    <source>
        <dbReference type="ARBA" id="ARBA00004162"/>
    </source>
</evidence>
<keyword evidence="12" id="KW-1185">Reference proteome</keyword>
<keyword evidence="5" id="KW-0547">Nucleotide-binding</keyword>
<keyword evidence="3" id="KW-1003">Cell membrane</keyword>
<dbReference type="Proteomes" id="UP000733379">
    <property type="component" value="Unassembled WGS sequence"/>
</dbReference>
<evidence type="ECO:0000256" key="10">
    <source>
        <dbReference type="SAM" id="Phobius"/>
    </source>
</evidence>
<dbReference type="EMBL" id="JAHKNI010000016">
    <property type="protein sequence ID" value="MBU3066824.1"/>
    <property type="molecule type" value="Genomic_DNA"/>
</dbReference>
<protein>
    <submittedName>
        <fullName evidence="11">Type VII secretion protein EccB</fullName>
    </submittedName>
</protein>
<evidence type="ECO:0000256" key="5">
    <source>
        <dbReference type="ARBA" id="ARBA00022741"/>
    </source>
</evidence>
<evidence type="ECO:0000313" key="12">
    <source>
        <dbReference type="Proteomes" id="UP000733379"/>
    </source>
</evidence>
<keyword evidence="6" id="KW-0378">Hydrolase</keyword>
<comment type="subcellular location">
    <subcellularLocation>
        <location evidence="1">Cell membrane</location>
        <topology evidence="1">Single-pass membrane protein</topology>
    </subcellularLocation>
</comment>
<evidence type="ECO:0000256" key="3">
    <source>
        <dbReference type="ARBA" id="ARBA00022475"/>
    </source>
</evidence>
<proteinExistence type="inferred from homology"/>
<dbReference type="PANTHER" id="PTHR40765:SF2">
    <property type="entry name" value="ESX-2 SECRETION SYSTEM ATPASE ECCB2"/>
    <property type="match status" value="1"/>
</dbReference>
<sequence>MPRFRVVTRHQISGWRFLFRRIEHALVRRDASMVDDPGRGRSTALSVGVALACVVVLGSAVLAFFKPAQKVAQAKIVSEQNTGALFVHIGDRLYPAVNLTSARLIVGEASNPVPVSDDELSKYPRGPLVGIPGAPGSTADNGPRDSTWTVCDSARTGAQAPLNRAGLPTTAQRPVWTTVIGGALTVDGDADHDLPDGQARLLSSGSNTWLVYRDNSKQVVRALIGLTDSAVMLALGIDATSPVLVASAGLINAIPEAPAIKVPQITGAGRVITLSSGLAVTVGSVLTTYTPDRFQTYYAVTESGVLQISPVLATMLRSGYAHSGATATTVGPDVIAANLRPGTWPGTETFPAHPIQLVDTDRFTVSCYHWYRSASAQNAVADFLVGQRLPLPISQQNSPVALVTAPASNGSTADAAYLTDSLGRFVQVTGVNQGSARRESLYWISGSGVRYGVDVQLDQSSVDPTLSALGLRAPVLAPWNIVSLLAVGPTLSQKNARLAHDGVAADEAAVGLGGGS</sequence>
<dbReference type="RefSeq" id="WP_215922885.1">
    <property type="nucleotide sequence ID" value="NZ_JAHKNI010000016.1"/>
</dbReference>
<keyword evidence="7" id="KW-0067">ATP-binding</keyword>
<dbReference type="InterPro" id="IPR042485">
    <property type="entry name" value="T7SS_EccB_R3"/>
</dbReference>
<evidence type="ECO:0000256" key="4">
    <source>
        <dbReference type="ARBA" id="ARBA00022692"/>
    </source>
</evidence>
<evidence type="ECO:0000256" key="9">
    <source>
        <dbReference type="ARBA" id="ARBA00023136"/>
    </source>
</evidence>
<organism evidence="11 12">
    <name type="scientific">Nocardia albiluteola</name>
    <dbReference type="NCBI Taxonomy" id="2842303"/>
    <lineage>
        <taxon>Bacteria</taxon>
        <taxon>Bacillati</taxon>
        <taxon>Actinomycetota</taxon>
        <taxon>Actinomycetes</taxon>
        <taxon>Mycobacteriales</taxon>
        <taxon>Nocardiaceae</taxon>
        <taxon>Nocardia</taxon>
    </lineage>
</organism>
<dbReference type="Gene3D" id="3.30.2390.20">
    <property type="entry name" value="Type VII secretion system EccB, repeat 1 domain"/>
    <property type="match status" value="1"/>
</dbReference>
<keyword evidence="4 10" id="KW-0812">Transmembrane</keyword>
<comment type="similarity">
    <text evidence="2">Belongs to the EccB family.</text>
</comment>
<gene>
    <name evidence="11" type="primary">eccB</name>
    <name evidence="11" type="ORF">KO481_35560</name>
</gene>
<name>A0ABS6BCB7_9NOCA</name>
<comment type="caution">
    <text evidence="11">The sequence shown here is derived from an EMBL/GenBank/DDBJ whole genome shotgun (WGS) entry which is preliminary data.</text>
</comment>
<keyword evidence="9 10" id="KW-0472">Membrane</keyword>
<evidence type="ECO:0000256" key="6">
    <source>
        <dbReference type="ARBA" id="ARBA00022801"/>
    </source>
</evidence>
<evidence type="ECO:0000256" key="8">
    <source>
        <dbReference type="ARBA" id="ARBA00022989"/>
    </source>
</evidence>
<dbReference type="PANTHER" id="PTHR40765">
    <property type="entry name" value="ESX-2 SECRETION SYSTEM ATPASE ECCB2"/>
    <property type="match status" value="1"/>
</dbReference>
<reference evidence="11 12" key="1">
    <citation type="submission" date="2021-06" db="EMBL/GenBank/DDBJ databases">
        <title>Actinomycetes sequencing.</title>
        <authorList>
            <person name="Shan Q."/>
        </authorList>
    </citation>
    <scope>NUCLEOTIDE SEQUENCE [LARGE SCALE GENOMIC DNA]</scope>
    <source>
        <strain evidence="11 12">NEAU-G5</strain>
    </source>
</reference>
<accession>A0ABS6BCB7</accession>
<feature type="transmembrane region" description="Helical" evidence="10">
    <location>
        <begin position="43"/>
        <end position="65"/>
    </location>
</feature>
<dbReference type="InterPro" id="IPR007795">
    <property type="entry name" value="T7SS_EccB"/>
</dbReference>
<dbReference type="Pfam" id="PF05108">
    <property type="entry name" value="T7SS_ESX1_EccB"/>
    <property type="match status" value="1"/>
</dbReference>
<evidence type="ECO:0000256" key="7">
    <source>
        <dbReference type="ARBA" id="ARBA00022840"/>
    </source>
</evidence>
<dbReference type="Gene3D" id="2.40.50.910">
    <property type="entry name" value="Type VII secretion system EccB, repeat 3 domain"/>
    <property type="match status" value="1"/>
</dbReference>
<evidence type="ECO:0000256" key="2">
    <source>
        <dbReference type="ARBA" id="ARBA00008149"/>
    </source>
</evidence>
<dbReference type="NCBIfam" id="TIGR03919">
    <property type="entry name" value="T7SS_EccB"/>
    <property type="match status" value="1"/>
</dbReference>
<keyword evidence="8 10" id="KW-1133">Transmembrane helix</keyword>